<evidence type="ECO:0000256" key="1">
    <source>
        <dbReference type="SAM" id="MobiDB-lite"/>
    </source>
</evidence>
<reference evidence="2 3" key="1">
    <citation type="journal article" date="2016" name="Nat. Commun.">
        <title>Thousands of microbial genomes shed light on interconnected biogeochemical processes in an aquifer system.</title>
        <authorList>
            <person name="Anantharaman K."/>
            <person name="Brown C.T."/>
            <person name="Hug L.A."/>
            <person name="Sharon I."/>
            <person name="Castelle C.J."/>
            <person name="Probst A.J."/>
            <person name="Thomas B.C."/>
            <person name="Singh A."/>
            <person name="Wilkins M.J."/>
            <person name="Karaoz U."/>
            <person name="Brodie E.L."/>
            <person name="Williams K.H."/>
            <person name="Hubbard S.S."/>
            <person name="Banfield J.F."/>
        </authorList>
    </citation>
    <scope>NUCLEOTIDE SEQUENCE [LARGE SCALE GENOMIC DNA]</scope>
</reference>
<dbReference type="EMBL" id="MHLT01000023">
    <property type="protein sequence ID" value="OGZ16758.1"/>
    <property type="molecule type" value="Genomic_DNA"/>
</dbReference>
<feature type="region of interest" description="Disordered" evidence="1">
    <location>
        <begin position="456"/>
        <end position="477"/>
    </location>
</feature>
<sequence length="477" mass="49911">MTFDGTGLLLAKGTAKTLSLKCDIKTGVTNRYWWGIDNGGLEGTAANSSNMTSASGVTSGQTIAESIIDENGQRMTAAANGSYTVRDEGSLFYRVVRAGATDVVLAKLVFTAGTTEDVDLKQIAFQLGSTTLNQPADLVGEKATVWKGTSKVGDIQFNTGIHADFATSTLSTPVRIVRGEEVTLTIKADLTDHNADYLSATNEPGAVLQIDYDGGNNGLAGNYVTGVGSGQNISGADGDITTNGVRIFENYPSVEDVTTQTALVADTLYRVKVTAHNDDVAIGRMSFDVVTSAVEATASTFKMKGPNGFLNAAAIGTTTQAGDSGKGGGTAAVGATGRRLTIDFDNTSLDRYITAGESKVYELQLQQAPALTAANTETMSIRLLADSAVATSSASGAYRVTTFGAITQTAQGEYDAHEGGVTFVSSSTDRFVWSPNSTSSPTESFTTKKTRRDWTNSYGIPGFPSLGSDMPVRTFSD</sequence>
<gene>
    <name evidence="2" type="ORF">A3G11_00545</name>
</gene>
<evidence type="ECO:0000313" key="2">
    <source>
        <dbReference type="EMBL" id="OGZ16758.1"/>
    </source>
</evidence>
<comment type="caution">
    <text evidence="2">The sequence shown here is derived from an EMBL/GenBank/DDBJ whole genome shotgun (WGS) entry which is preliminary data.</text>
</comment>
<accession>A0A1G2DVA2</accession>
<organism evidence="2 3">
    <name type="scientific">Candidatus Lloydbacteria bacterium RIFCSPLOWO2_12_FULL_51_9</name>
    <dbReference type="NCBI Taxonomy" id="1798669"/>
    <lineage>
        <taxon>Bacteria</taxon>
        <taxon>Candidatus Lloydiibacteriota</taxon>
    </lineage>
</organism>
<proteinExistence type="predicted"/>
<name>A0A1G2DVA2_9BACT</name>
<protein>
    <submittedName>
        <fullName evidence="2">Uncharacterized protein</fullName>
    </submittedName>
</protein>
<dbReference type="AlphaFoldDB" id="A0A1G2DVA2"/>
<dbReference type="Proteomes" id="UP000178472">
    <property type="component" value="Unassembled WGS sequence"/>
</dbReference>
<evidence type="ECO:0000313" key="3">
    <source>
        <dbReference type="Proteomes" id="UP000178472"/>
    </source>
</evidence>